<gene>
    <name evidence="1" type="ORF">HPB47_013239</name>
</gene>
<keyword evidence="2" id="KW-1185">Reference proteome</keyword>
<reference evidence="1 2" key="1">
    <citation type="journal article" date="2020" name="Cell">
        <title>Large-Scale Comparative Analyses of Tick Genomes Elucidate Their Genetic Diversity and Vector Capacities.</title>
        <authorList>
            <consortium name="Tick Genome and Microbiome Consortium (TIGMIC)"/>
            <person name="Jia N."/>
            <person name="Wang J."/>
            <person name="Shi W."/>
            <person name="Du L."/>
            <person name="Sun Y."/>
            <person name="Zhan W."/>
            <person name="Jiang J.F."/>
            <person name="Wang Q."/>
            <person name="Zhang B."/>
            <person name="Ji P."/>
            <person name="Bell-Sakyi L."/>
            <person name="Cui X.M."/>
            <person name="Yuan T.T."/>
            <person name="Jiang B.G."/>
            <person name="Yang W.F."/>
            <person name="Lam T.T."/>
            <person name="Chang Q.C."/>
            <person name="Ding S.J."/>
            <person name="Wang X.J."/>
            <person name="Zhu J.G."/>
            <person name="Ruan X.D."/>
            <person name="Zhao L."/>
            <person name="Wei J.T."/>
            <person name="Ye R.Z."/>
            <person name="Que T.C."/>
            <person name="Du C.H."/>
            <person name="Zhou Y.H."/>
            <person name="Cheng J.X."/>
            <person name="Dai P.F."/>
            <person name="Guo W.B."/>
            <person name="Han X.H."/>
            <person name="Huang E.J."/>
            <person name="Li L.F."/>
            <person name="Wei W."/>
            <person name="Gao Y.C."/>
            <person name="Liu J.Z."/>
            <person name="Shao H.Z."/>
            <person name="Wang X."/>
            <person name="Wang C.C."/>
            <person name="Yang T.C."/>
            <person name="Huo Q.B."/>
            <person name="Li W."/>
            <person name="Chen H.Y."/>
            <person name="Chen S.E."/>
            <person name="Zhou L.G."/>
            <person name="Ni X.B."/>
            <person name="Tian J.H."/>
            <person name="Sheng Y."/>
            <person name="Liu T."/>
            <person name="Pan Y.S."/>
            <person name="Xia L.Y."/>
            <person name="Li J."/>
            <person name="Zhao F."/>
            <person name="Cao W.C."/>
        </authorList>
    </citation>
    <scope>NUCLEOTIDE SEQUENCE [LARGE SCALE GENOMIC DNA]</scope>
    <source>
        <strain evidence="1">Iper-2018</strain>
    </source>
</reference>
<organism evidence="1 2">
    <name type="scientific">Ixodes persulcatus</name>
    <name type="common">Taiga tick</name>
    <dbReference type="NCBI Taxonomy" id="34615"/>
    <lineage>
        <taxon>Eukaryota</taxon>
        <taxon>Metazoa</taxon>
        <taxon>Ecdysozoa</taxon>
        <taxon>Arthropoda</taxon>
        <taxon>Chelicerata</taxon>
        <taxon>Arachnida</taxon>
        <taxon>Acari</taxon>
        <taxon>Parasitiformes</taxon>
        <taxon>Ixodida</taxon>
        <taxon>Ixodoidea</taxon>
        <taxon>Ixodidae</taxon>
        <taxon>Ixodinae</taxon>
        <taxon>Ixodes</taxon>
    </lineage>
</organism>
<accession>A0AC60R0N9</accession>
<evidence type="ECO:0000313" key="2">
    <source>
        <dbReference type="Proteomes" id="UP000805193"/>
    </source>
</evidence>
<sequence length="247" mass="26775">MPLVEHADDPAEFPVTQGVQHPRRGALGVRTGVGQAAVFAKACLEVFQLAVELVTEQLIEHLVDRRHARSTVDRKLALQNPGDYGNYQFSYDIVDPLGATNGRWEVGDAFGNKRGGYTITDIDGRQRRVEYVADQHGFRVIVNTNEPGTAASAPASAVFNSPYVGVIGGLAVAKPVVAAASTVPIARVSAPYVKRVRKVIRVPARSRYLARASTPVVLAAPSPYQGPSFHGQFGQRIGASRNFYNYY</sequence>
<comment type="caution">
    <text evidence="1">The sequence shown here is derived from an EMBL/GenBank/DDBJ whole genome shotgun (WGS) entry which is preliminary data.</text>
</comment>
<proteinExistence type="predicted"/>
<name>A0AC60R0N9_IXOPE</name>
<protein>
    <submittedName>
        <fullName evidence="1">Uncharacterized protein</fullName>
    </submittedName>
</protein>
<dbReference type="EMBL" id="JABSTQ010001261">
    <property type="protein sequence ID" value="KAG0444906.1"/>
    <property type="molecule type" value="Genomic_DNA"/>
</dbReference>
<dbReference type="Proteomes" id="UP000805193">
    <property type="component" value="Unassembled WGS sequence"/>
</dbReference>
<evidence type="ECO:0000313" key="1">
    <source>
        <dbReference type="EMBL" id="KAG0444906.1"/>
    </source>
</evidence>